<gene>
    <name evidence="2" type="ORF">CGC50_10045</name>
</gene>
<proteinExistence type="predicted"/>
<keyword evidence="1" id="KW-0812">Transmembrane</keyword>
<accession>A0A250FTZ6</accession>
<dbReference type="Proteomes" id="UP000217250">
    <property type="component" value="Chromosome"/>
</dbReference>
<feature type="transmembrane region" description="Helical" evidence="1">
    <location>
        <begin position="7"/>
        <end position="24"/>
    </location>
</feature>
<reference evidence="3" key="1">
    <citation type="submission" date="2017-06" db="EMBL/GenBank/DDBJ databases">
        <title>Capnocytophaga spp. assemblies.</title>
        <authorList>
            <person name="Gulvik C.A."/>
        </authorList>
    </citation>
    <scope>NUCLEOTIDE SEQUENCE [LARGE SCALE GENOMIC DNA]</scope>
    <source>
        <strain evidence="3">H1496</strain>
    </source>
</reference>
<keyword evidence="1" id="KW-0472">Membrane</keyword>
<dbReference type="GeneID" id="84808895"/>
<name>A0A250FTZ6_9FLAO</name>
<dbReference type="EMBL" id="CP022386">
    <property type="protein sequence ID" value="ATA87466.1"/>
    <property type="molecule type" value="Genomic_DNA"/>
</dbReference>
<evidence type="ECO:0000313" key="2">
    <source>
        <dbReference type="EMBL" id="ATA87466.1"/>
    </source>
</evidence>
<dbReference type="OrthoDB" id="1111222at2"/>
<feature type="transmembrane region" description="Helical" evidence="1">
    <location>
        <begin position="272"/>
        <end position="287"/>
    </location>
</feature>
<evidence type="ECO:0000313" key="3">
    <source>
        <dbReference type="Proteomes" id="UP000217250"/>
    </source>
</evidence>
<dbReference type="RefSeq" id="WP_095910720.1">
    <property type="nucleotide sequence ID" value="NZ_CP022386.1"/>
</dbReference>
<organism evidence="2 3">
    <name type="scientific">Capnocytophaga gingivalis</name>
    <dbReference type="NCBI Taxonomy" id="1017"/>
    <lineage>
        <taxon>Bacteria</taxon>
        <taxon>Pseudomonadati</taxon>
        <taxon>Bacteroidota</taxon>
        <taxon>Flavobacteriia</taxon>
        <taxon>Flavobacteriales</taxon>
        <taxon>Flavobacteriaceae</taxon>
        <taxon>Capnocytophaga</taxon>
    </lineage>
</organism>
<evidence type="ECO:0008006" key="4">
    <source>
        <dbReference type="Google" id="ProtNLM"/>
    </source>
</evidence>
<evidence type="ECO:0000256" key="1">
    <source>
        <dbReference type="SAM" id="Phobius"/>
    </source>
</evidence>
<dbReference type="KEGG" id="cgh:CGC50_10045"/>
<dbReference type="AlphaFoldDB" id="A0A250FTZ6"/>
<protein>
    <recommendedName>
        <fullName evidence="4">DUF4350 domain-containing protein</fullName>
    </recommendedName>
</protein>
<sequence length="402" mass="47521">MGKSIRNYLIFLGVVVLIMSLTVFSPSNRKRDWQWTFDPESKQPYGLYIFGKELKHFFTKKVIQESYYTPYEYLSVKEEKQEPYNYIFTVGSIDKVSLRKLLVEVERGSQVLFLNDFASLTDSLEIKTEDKYRAEDLQMQLNSPSFDKKVPIELKQTFLGINYFTDLDKNRDKALGYMYFYEEGKTKKELRKKINFVEVSHGKGKLYIHAGPPIAFTNYYLKKDPKVRDYAATILSYLPKDRPTVWFATPTQDRVSSSDALSFIMSQPQLRIAWWLLLLGFLLYLLFKGKRQQRIIPVIEKPKNTTVEFAQSVSSLYYQEGNATDMVQKKITYFLDQVRQRYYMDTQQINEDFAQKLYNKSGKDKTLVENIVQTIVHFRQTQQAQEETLTQMDKWIDEFWKP</sequence>
<keyword evidence="1" id="KW-1133">Transmembrane helix</keyword>